<dbReference type="EMBL" id="JACHGW010000002">
    <property type="protein sequence ID" value="MBB6050742.1"/>
    <property type="molecule type" value="Genomic_DNA"/>
</dbReference>
<accession>A0A7W9SQ20</accession>
<keyword evidence="1" id="KW-1133">Transmembrane helix</keyword>
<gene>
    <name evidence="2" type="ORF">HNQ39_002533</name>
</gene>
<protein>
    <submittedName>
        <fullName evidence="2">Uncharacterized protein</fullName>
    </submittedName>
</protein>
<reference evidence="2 3" key="1">
    <citation type="submission" date="2020-08" db="EMBL/GenBank/DDBJ databases">
        <title>Genomic Encyclopedia of Type Strains, Phase IV (KMG-IV): sequencing the most valuable type-strain genomes for metagenomic binning, comparative biology and taxonomic classification.</title>
        <authorList>
            <person name="Goeker M."/>
        </authorList>
    </citation>
    <scope>NUCLEOTIDE SEQUENCE [LARGE SCALE GENOMIC DNA]</scope>
    <source>
        <strain evidence="2 3">DSM 23562</strain>
    </source>
</reference>
<sequence length="86" mass="9854">MNDTIPLLAFFAFTNAGIVKIIIYLLVYSGPIYLIAKSLVRIIKAYKSRLDSPISDFILSTLVIIACFSIHYFLMKDENIGWFLKF</sequence>
<evidence type="ECO:0000256" key="1">
    <source>
        <dbReference type="SAM" id="Phobius"/>
    </source>
</evidence>
<name>A0A7W9SQ20_ARMRO</name>
<dbReference type="AlphaFoldDB" id="A0A7W9SQ20"/>
<keyword evidence="3" id="KW-1185">Reference proteome</keyword>
<proteinExistence type="predicted"/>
<comment type="caution">
    <text evidence="2">The sequence shown here is derived from an EMBL/GenBank/DDBJ whole genome shotgun (WGS) entry which is preliminary data.</text>
</comment>
<evidence type="ECO:0000313" key="2">
    <source>
        <dbReference type="EMBL" id="MBB6050742.1"/>
    </source>
</evidence>
<feature type="transmembrane region" description="Helical" evidence="1">
    <location>
        <begin position="57"/>
        <end position="75"/>
    </location>
</feature>
<feature type="transmembrane region" description="Helical" evidence="1">
    <location>
        <begin position="6"/>
        <end position="36"/>
    </location>
</feature>
<keyword evidence="1" id="KW-0812">Transmembrane</keyword>
<dbReference type="Proteomes" id="UP000520814">
    <property type="component" value="Unassembled WGS sequence"/>
</dbReference>
<evidence type="ECO:0000313" key="3">
    <source>
        <dbReference type="Proteomes" id="UP000520814"/>
    </source>
</evidence>
<organism evidence="2 3">
    <name type="scientific">Armatimonas rosea</name>
    <dbReference type="NCBI Taxonomy" id="685828"/>
    <lineage>
        <taxon>Bacteria</taxon>
        <taxon>Bacillati</taxon>
        <taxon>Armatimonadota</taxon>
        <taxon>Armatimonadia</taxon>
        <taxon>Armatimonadales</taxon>
        <taxon>Armatimonadaceae</taxon>
        <taxon>Armatimonas</taxon>
    </lineage>
</organism>
<keyword evidence="1" id="KW-0472">Membrane</keyword>